<reference evidence="1" key="2">
    <citation type="submission" date="2006-01" db="EMBL/GenBank/DDBJ databases">
        <authorList>
            <person name="Genoscope"/>
        </authorList>
    </citation>
    <scope>NUCLEOTIDE SEQUENCE</scope>
</reference>
<dbReference type="AlphaFoldDB" id="Q1PV19"/>
<evidence type="ECO:0000313" key="1">
    <source>
        <dbReference type="EMBL" id="CAJ71073.1"/>
    </source>
</evidence>
<reference evidence="2 3" key="3">
    <citation type="submission" date="2020-02" db="EMBL/GenBank/DDBJ databases">
        <title>Newly sequenced genome of strain CSTR1 showed variability in Candidatus Kuenenia stuttgartiensis genomes.</title>
        <authorList>
            <person name="Ding C."/>
            <person name="Adrian L."/>
        </authorList>
    </citation>
    <scope>NUCLEOTIDE SEQUENCE [LARGE SCALE GENOMIC DNA]</scope>
    <source>
        <strain evidence="2 3">CSTR1</strain>
    </source>
</reference>
<dbReference type="EMBL" id="CT573073">
    <property type="protein sequence ID" value="CAJ71073.1"/>
    <property type="molecule type" value="Genomic_DNA"/>
</dbReference>
<evidence type="ECO:0000313" key="2">
    <source>
        <dbReference type="EMBL" id="QII09507.1"/>
    </source>
</evidence>
<proteinExistence type="predicted"/>
<evidence type="ECO:0000313" key="3">
    <source>
        <dbReference type="Proteomes" id="UP000501926"/>
    </source>
</evidence>
<gene>
    <name evidence="2" type="ORF">KsCSTR_01280</name>
    <name evidence="1" type="ORF">kustc0328</name>
</gene>
<reference evidence="1" key="1">
    <citation type="journal article" date="2006" name="Nature">
        <title>Deciphering the evolution and metabolism of an anammox bacterium from a community genome.</title>
        <authorList>
            <person name="Strous M."/>
            <person name="Pelletier E."/>
            <person name="Mangenot S."/>
            <person name="Rattei T."/>
            <person name="Lehner A."/>
            <person name="Taylor M.W."/>
            <person name="Horn M."/>
            <person name="Daims H."/>
            <person name="Bartol-Mavel D."/>
            <person name="Wincker P."/>
            <person name="Barbe V."/>
            <person name="Fonknechten N."/>
            <person name="Vallenet D."/>
            <person name="Segurens B."/>
            <person name="Schenowitz-Truong C."/>
            <person name="Medigue C."/>
            <person name="Collingro A."/>
            <person name="Snel B."/>
            <person name="Dutilh B.E."/>
            <person name="OpDenCamp H.J.M."/>
            <person name="vanDerDrift C."/>
            <person name="Cirpus I."/>
            <person name="vanDePas-Schoonen K.T."/>
            <person name="Harhangi H.R."/>
            <person name="vanNiftrik L."/>
            <person name="Schmid M."/>
            <person name="Keltjens J."/>
            <person name="vanDeVossenberg J."/>
            <person name="Kartal B."/>
            <person name="Meier H."/>
            <person name="Frishman D."/>
            <person name="Huynen M.A."/>
            <person name="Mewes H."/>
            <person name="Weissenbach J."/>
            <person name="Jetten M.S.M."/>
            <person name="Wagner M."/>
            <person name="LePaslier D."/>
        </authorList>
    </citation>
    <scope>NUCLEOTIDE SEQUENCE</scope>
</reference>
<name>Q1PV19_KUEST</name>
<organism evidence="1">
    <name type="scientific">Kuenenia stuttgartiensis</name>
    <dbReference type="NCBI Taxonomy" id="174633"/>
    <lineage>
        <taxon>Bacteria</taxon>
        <taxon>Pseudomonadati</taxon>
        <taxon>Planctomycetota</taxon>
        <taxon>Candidatus Brocadiia</taxon>
        <taxon>Candidatus Brocadiales</taxon>
        <taxon>Candidatus Brocadiaceae</taxon>
        <taxon>Candidatus Kuenenia</taxon>
    </lineage>
</organism>
<accession>Q1PV19</accession>
<protein>
    <submittedName>
        <fullName evidence="1">Uncharacterized protein</fullName>
    </submittedName>
</protein>
<dbReference type="EMBL" id="CP049055">
    <property type="protein sequence ID" value="QII09507.1"/>
    <property type="molecule type" value="Genomic_DNA"/>
</dbReference>
<dbReference type="Proteomes" id="UP000501926">
    <property type="component" value="Chromosome"/>
</dbReference>
<sequence>MVFRKIPILALFAAQCRGEAFAINCHKCVHTQTGKCIAHTFSKN</sequence>